<dbReference type="Gene3D" id="3.40.50.720">
    <property type="entry name" value="NAD(P)-binding Rossmann-like Domain"/>
    <property type="match status" value="1"/>
</dbReference>
<dbReference type="InterPro" id="IPR016169">
    <property type="entry name" value="FAD-bd_PCMH_sub2"/>
</dbReference>
<dbReference type="GO" id="GO:0071949">
    <property type="term" value="F:FAD binding"/>
    <property type="evidence" value="ECO:0007669"/>
    <property type="project" value="InterPro"/>
</dbReference>
<dbReference type="PROSITE" id="PS51387">
    <property type="entry name" value="FAD_PCMH"/>
    <property type="match status" value="1"/>
</dbReference>
<name>A0A178HQY3_9HYPH</name>
<organism evidence="3 4">
    <name type="scientific">Devosia elaeis</name>
    <dbReference type="NCBI Taxonomy" id="1770058"/>
    <lineage>
        <taxon>Bacteria</taxon>
        <taxon>Pseudomonadati</taxon>
        <taxon>Pseudomonadota</taxon>
        <taxon>Alphaproteobacteria</taxon>
        <taxon>Hyphomicrobiales</taxon>
        <taxon>Devosiaceae</taxon>
        <taxon>Devosia</taxon>
    </lineage>
</organism>
<dbReference type="Gene3D" id="3.30.465.10">
    <property type="match status" value="1"/>
</dbReference>
<accession>A0A178HQY3</accession>
<dbReference type="AlphaFoldDB" id="A0A178HQY3"/>
<reference evidence="3 4" key="1">
    <citation type="submission" date="2016-03" db="EMBL/GenBank/DDBJ databases">
        <title>Genome sequencing of Devosia sp. S37.</title>
        <authorList>
            <person name="Mohd Nor M."/>
        </authorList>
    </citation>
    <scope>NUCLEOTIDE SEQUENCE [LARGE SCALE GENOMIC DNA]</scope>
    <source>
        <strain evidence="3 4">S37</strain>
    </source>
</reference>
<dbReference type="EMBL" id="LVVY01000113">
    <property type="protein sequence ID" value="OAM75243.1"/>
    <property type="molecule type" value="Genomic_DNA"/>
</dbReference>
<sequence length="695" mass="77572">MKICLVGAGGGIGRQLLKTFAVNHAVSAVYRTLPQHLPAAAEAVRFEDDDGLTQAVRNADVVVHAALNTKARGKDFIPANRQVTERLLGLIIPETCRLFVYFSSQVVYAALDPVTHPVQGEDAKLTDRPGLDNYTRLKLAEEERVISACREKGIDYLIVRPTVVMGPNMQWSSGIVSAMRMAPFGLKQRTINLVHVADLADQLLALIDRGVSNEVVNLGDLDVSSDDYFRHAARLAGRPIFFAPNWLSGAAGKAIPSTLWFLAHNVRVDTDKVRRLSGVATNRQLGDFFEPPARIVDARSLDAIREVVRSGRPYHAIGRGYFLWFNDRLASDQVIMEHYSGVLRMEDDLLTVRAGTTLRAVLDYLAPSQMTLGTLPEFVDISAGACFFAEVHGSSADYISVYDLITAIRYVDVDGVEKYSQRDDLEWDRLREGNGIIVTEVTFRCRANHRLANVIEWHPDHKLESYVGGGYLANFSTTVHWYPRSREMMVYNVNPLSDDHPRDRGPFAPMRGSPAAMQKLLLALRLRGRLRIVGWSERVLAPWTGVPAKQLIGKVFRDARRRFRNMEICVPDHCAAAFIGRLREKMPEMGLSPGQGLGVRFTRQPSTGRGFVWVEMTSRNAEQMHAMIDMARNACGGVFWLHRGKYVPSWIGVEHLFIPRLGGATPVLPELSAPPLSTREGITDRHAGDDRQECR</sequence>
<dbReference type="PANTHER" id="PTHR43245">
    <property type="entry name" value="BIFUNCTIONAL POLYMYXIN RESISTANCE PROTEIN ARNA"/>
    <property type="match status" value="1"/>
</dbReference>
<dbReference type="InterPro" id="IPR016166">
    <property type="entry name" value="FAD-bd_PCMH"/>
</dbReference>
<dbReference type="InterPro" id="IPR036318">
    <property type="entry name" value="FAD-bd_PCMH-like_sf"/>
</dbReference>
<keyword evidence="4" id="KW-1185">Reference proteome</keyword>
<dbReference type="PANTHER" id="PTHR43245:SF13">
    <property type="entry name" value="UDP-D-APIOSE_UDP-D-XYLOSE SYNTHASE 2"/>
    <property type="match status" value="1"/>
</dbReference>
<feature type="region of interest" description="Disordered" evidence="1">
    <location>
        <begin position="672"/>
        <end position="695"/>
    </location>
</feature>
<dbReference type="SUPFAM" id="SSF51735">
    <property type="entry name" value="NAD(P)-binding Rossmann-fold domains"/>
    <property type="match status" value="1"/>
</dbReference>
<feature type="domain" description="FAD-binding PCMH-type" evidence="2">
    <location>
        <begin position="288"/>
        <end position="448"/>
    </location>
</feature>
<dbReference type="SUPFAM" id="SSF56176">
    <property type="entry name" value="FAD-binding/transporter-associated domain-like"/>
    <property type="match status" value="1"/>
</dbReference>
<gene>
    <name evidence="3" type="ORF">A3840_14970</name>
</gene>
<dbReference type="Pfam" id="PF01370">
    <property type="entry name" value="Epimerase"/>
    <property type="match status" value="1"/>
</dbReference>
<evidence type="ECO:0000259" key="2">
    <source>
        <dbReference type="PROSITE" id="PS51387"/>
    </source>
</evidence>
<dbReference type="InterPro" id="IPR036291">
    <property type="entry name" value="NAD(P)-bd_dom_sf"/>
</dbReference>
<dbReference type="InterPro" id="IPR001509">
    <property type="entry name" value="Epimerase_deHydtase"/>
</dbReference>
<proteinExistence type="predicted"/>
<feature type="compositionally biased region" description="Basic and acidic residues" evidence="1">
    <location>
        <begin position="681"/>
        <end position="695"/>
    </location>
</feature>
<protein>
    <recommendedName>
        <fullName evidence="2">FAD-binding PCMH-type domain-containing protein</fullName>
    </recommendedName>
</protein>
<evidence type="ECO:0000313" key="4">
    <source>
        <dbReference type="Proteomes" id="UP000078389"/>
    </source>
</evidence>
<dbReference type="InterPro" id="IPR050177">
    <property type="entry name" value="Lipid_A_modif_metabolic_enz"/>
</dbReference>
<comment type="caution">
    <text evidence="3">The sequence shown here is derived from an EMBL/GenBank/DDBJ whole genome shotgun (WGS) entry which is preliminary data.</text>
</comment>
<dbReference type="Proteomes" id="UP000078389">
    <property type="component" value="Unassembled WGS sequence"/>
</dbReference>
<dbReference type="STRING" id="1770058.A3840_14970"/>
<evidence type="ECO:0000313" key="3">
    <source>
        <dbReference type="EMBL" id="OAM75243.1"/>
    </source>
</evidence>
<evidence type="ECO:0000256" key="1">
    <source>
        <dbReference type="SAM" id="MobiDB-lite"/>
    </source>
</evidence>